<dbReference type="GO" id="GO:0031966">
    <property type="term" value="C:mitochondrial membrane"/>
    <property type="evidence" value="ECO:0007669"/>
    <property type="project" value="UniProtKB-SubCell"/>
</dbReference>
<keyword evidence="3 11" id="KW-0813">Transport</keyword>
<evidence type="ECO:0000256" key="11">
    <source>
        <dbReference type="RuleBase" id="RU000488"/>
    </source>
</evidence>
<keyword evidence="7" id="KW-1133">Transmembrane helix</keyword>
<keyword evidence="14" id="KW-1185">Reference proteome</keyword>
<evidence type="ECO:0000256" key="4">
    <source>
        <dbReference type="ARBA" id="ARBA00022692"/>
    </source>
</evidence>
<organism evidence="13 14">
    <name type="scientific">Polychaeton citri CBS 116435</name>
    <dbReference type="NCBI Taxonomy" id="1314669"/>
    <lineage>
        <taxon>Eukaryota</taxon>
        <taxon>Fungi</taxon>
        <taxon>Dikarya</taxon>
        <taxon>Ascomycota</taxon>
        <taxon>Pezizomycotina</taxon>
        <taxon>Dothideomycetes</taxon>
        <taxon>Dothideomycetidae</taxon>
        <taxon>Capnodiales</taxon>
        <taxon>Capnodiaceae</taxon>
        <taxon>Polychaeton</taxon>
    </lineage>
</organism>
<evidence type="ECO:0000256" key="2">
    <source>
        <dbReference type="ARBA" id="ARBA00006375"/>
    </source>
</evidence>
<evidence type="ECO:0000313" key="13">
    <source>
        <dbReference type="EMBL" id="KAF2724712.1"/>
    </source>
</evidence>
<comment type="similarity">
    <text evidence="2 11">Belongs to the mitochondrial carrier (TC 2.A.29) family.</text>
</comment>
<name>A0A9P4QCH4_9PEZI</name>
<evidence type="ECO:0000256" key="10">
    <source>
        <dbReference type="PROSITE-ProRule" id="PRU00282"/>
    </source>
</evidence>
<evidence type="ECO:0000256" key="12">
    <source>
        <dbReference type="SAM" id="MobiDB-lite"/>
    </source>
</evidence>
<evidence type="ECO:0000256" key="7">
    <source>
        <dbReference type="ARBA" id="ARBA00022989"/>
    </source>
</evidence>
<dbReference type="Pfam" id="PF00153">
    <property type="entry name" value="Mito_carr"/>
    <property type="match status" value="1"/>
</dbReference>
<dbReference type="PROSITE" id="PS50920">
    <property type="entry name" value="SOLCAR"/>
    <property type="match status" value="1"/>
</dbReference>
<comment type="caution">
    <text evidence="13">The sequence shown here is derived from an EMBL/GenBank/DDBJ whole genome shotgun (WGS) entry which is preliminary data.</text>
</comment>
<dbReference type="SUPFAM" id="SSF103506">
    <property type="entry name" value="Mitochondrial carrier"/>
    <property type="match status" value="1"/>
</dbReference>
<evidence type="ECO:0000256" key="3">
    <source>
        <dbReference type="ARBA" id="ARBA00022448"/>
    </source>
</evidence>
<keyword evidence="5" id="KW-0677">Repeat</keyword>
<dbReference type="OrthoDB" id="3364892at2759"/>
<evidence type="ECO:0000256" key="5">
    <source>
        <dbReference type="ARBA" id="ARBA00022737"/>
    </source>
</evidence>
<keyword evidence="8" id="KW-0496">Mitochondrion</keyword>
<evidence type="ECO:0000256" key="1">
    <source>
        <dbReference type="ARBA" id="ARBA00004225"/>
    </source>
</evidence>
<comment type="subcellular location">
    <subcellularLocation>
        <location evidence="1">Mitochondrion membrane</location>
        <topology evidence="1">Multi-pass membrane protein</topology>
    </subcellularLocation>
</comment>
<dbReference type="InterPro" id="IPR050567">
    <property type="entry name" value="Mitochondrial_Carrier"/>
</dbReference>
<evidence type="ECO:0000256" key="6">
    <source>
        <dbReference type="ARBA" id="ARBA00022792"/>
    </source>
</evidence>
<accession>A0A9P4QCH4</accession>
<dbReference type="InterPro" id="IPR023395">
    <property type="entry name" value="MCP_dom_sf"/>
</dbReference>
<dbReference type="InterPro" id="IPR018108">
    <property type="entry name" value="MCP_transmembrane"/>
</dbReference>
<dbReference type="PANTHER" id="PTHR45624:SF26">
    <property type="entry name" value="CARRIER PROTEIN, PUTATIVE (AFU_ORTHOLOGUE AFUA_1G07710)-RELATED"/>
    <property type="match status" value="1"/>
</dbReference>
<dbReference type="AlphaFoldDB" id="A0A9P4QCH4"/>
<dbReference type="GO" id="GO:0022857">
    <property type="term" value="F:transmembrane transporter activity"/>
    <property type="evidence" value="ECO:0007669"/>
    <property type="project" value="TreeGrafter"/>
</dbReference>
<evidence type="ECO:0000256" key="9">
    <source>
        <dbReference type="ARBA" id="ARBA00023136"/>
    </source>
</evidence>
<keyword evidence="6" id="KW-0999">Mitochondrion inner membrane</keyword>
<dbReference type="PANTHER" id="PTHR45624">
    <property type="entry name" value="MITOCHONDRIAL BASIC AMINO ACIDS TRANSPORTER-RELATED"/>
    <property type="match status" value="1"/>
</dbReference>
<dbReference type="Proteomes" id="UP000799441">
    <property type="component" value="Unassembled WGS sequence"/>
</dbReference>
<dbReference type="Gene3D" id="1.50.40.10">
    <property type="entry name" value="Mitochondrial carrier domain"/>
    <property type="match status" value="1"/>
</dbReference>
<keyword evidence="9 10" id="KW-0472">Membrane</keyword>
<evidence type="ECO:0000256" key="8">
    <source>
        <dbReference type="ARBA" id="ARBA00023128"/>
    </source>
</evidence>
<sequence length="410" mass="45984">MKDGSDTRALQVTSKHEDRKPGAAGRKKQDNAATGASAAGIRAISARFLTFWFRAPIKAFFRTRVDYMGYVRAINPRIQAQEAWSWHLTTPALLAHAVKQYGWGFIPNQVLPPLLANATVGALLYTSYLQTLGHLHEPSSRAERRVYPPPPLHTAFTAGFTAGGIQSLIAAPLDALQVRFQSAELLEGKYKNMWQYANMKSREIGLRGIFAGWSLSFVKDSFGYGAFFATFEFVKSQCFYSFVSSYYGQYAKLSISHQRQIAAAASGPREQNPVIKPHYMMEPGFILLAGIAASITQQVIQHPLTRLQEVHYHRLEYIDNHSHSHPGTHHRDTMRLYATAYRKSWKQCLALARRSGGLQRWLYADFVGAALRQVPSTSAGLIVFEIVRRKYALDGEGVKIEKDGYDILLP</sequence>
<evidence type="ECO:0000313" key="14">
    <source>
        <dbReference type="Proteomes" id="UP000799441"/>
    </source>
</evidence>
<feature type="repeat" description="Solcar" evidence="10">
    <location>
        <begin position="150"/>
        <end position="237"/>
    </location>
</feature>
<feature type="region of interest" description="Disordered" evidence="12">
    <location>
        <begin position="1"/>
        <end position="32"/>
    </location>
</feature>
<protein>
    <submittedName>
        <fullName evidence="13">Mitochondrial carrier</fullName>
    </submittedName>
</protein>
<keyword evidence="4 10" id="KW-0812">Transmembrane</keyword>
<gene>
    <name evidence="13" type="ORF">K431DRAFT_281661</name>
</gene>
<proteinExistence type="inferred from homology"/>
<dbReference type="EMBL" id="MU003770">
    <property type="protein sequence ID" value="KAF2724712.1"/>
    <property type="molecule type" value="Genomic_DNA"/>
</dbReference>
<reference evidence="13" key="1">
    <citation type="journal article" date="2020" name="Stud. Mycol.">
        <title>101 Dothideomycetes genomes: a test case for predicting lifestyles and emergence of pathogens.</title>
        <authorList>
            <person name="Haridas S."/>
            <person name="Albert R."/>
            <person name="Binder M."/>
            <person name="Bloem J."/>
            <person name="Labutti K."/>
            <person name="Salamov A."/>
            <person name="Andreopoulos B."/>
            <person name="Baker S."/>
            <person name="Barry K."/>
            <person name="Bills G."/>
            <person name="Bluhm B."/>
            <person name="Cannon C."/>
            <person name="Castanera R."/>
            <person name="Culley D."/>
            <person name="Daum C."/>
            <person name="Ezra D."/>
            <person name="Gonzalez J."/>
            <person name="Henrissat B."/>
            <person name="Kuo A."/>
            <person name="Liang C."/>
            <person name="Lipzen A."/>
            <person name="Lutzoni F."/>
            <person name="Magnuson J."/>
            <person name="Mondo S."/>
            <person name="Nolan M."/>
            <person name="Ohm R."/>
            <person name="Pangilinan J."/>
            <person name="Park H.-J."/>
            <person name="Ramirez L."/>
            <person name="Alfaro M."/>
            <person name="Sun H."/>
            <person name="Tritt A."/>
            <person name="Yoshinaga Y."/>
            <person name="Zwiers L.-H."/>
            <person name="Turgeon B."/>
            <person name="Goodwin S."/>
            <person name="Spatafora J."/>
            <person name="Crous P."/>
            <person name="Grigoriev I."/>
        </authorList>
    </citation>
    <scope>NUCLEOTIDE SEQUENCE</scope>
    <source>
        <strain evidence="13">CBS 116435</strain>
    </source>
</reference>